<keyword evidence="3" id="KW-1185">Reference proteome</keyword>
<name>A0AAE0P220_SORBR</name>
<evidence type="ECO:0000313" key="2">
    <source>
        <dbReference type="EMBL" id="KAK3391933.1"/>
    </source>
</evidence>
<reference evidence="2" key="1">
    <citation type="journal article" date="2023" name="Mol. Phylogenet. Evol.">
        <title>Genome-scale phylogeny and comparative genomics of the fungal order Sordariales.</title>
        <authorList>
            <person name="Hensen N."/>
            <person name="Bonometti L."/>
            <person name="Westerberg I."/>
            <person name="Brannstrom I.O."/>
            <person name="Guillou S."/>
            <person name="Cros-Aarteil S."/>
            <person name="Calhoun S."/>
            <person name="Haridas S."/>
            <person name="Kuo A."/>
            <person name="Mondo S."/>
            <person name="Pangilinan J."/>
            <person name="Riley R."/>
            <person name="LaButti K."/>
            <person name="Andreopoulos B."/>
            <person name="Lipzen A."/>
            <person name="Chen C."/>
            <person name="Yan M."/>
            <person name="Daum C."/>
            <person name="Ng V."/>
            <person name="Clum A."/>
            <person name="Steindorff A."/>
            <person name="Ohm R.A."/>
            <person name="Martin F."/>
            <person name="Silar P."/>
            <person name="Natvig D.O."/>
            <person name="Lalanne C."/>
            <person name="Gautier V."/>
            <person name="Ament-Velasquez S.L."/>
            <person name="Kruys A."/>
            <person name="Hutchinson M.I."/>
            <person name="Powell A.J."/>
            <person name="Barry K."/>
            <person name="Miller A.N."/>
            <person name="Grigoriev I.V."/>
            <person name="Debuchy R."/>
            <person name="Gladieux P."/>
            <person name="Hiltunen Thoren M."/>
            <person name="Johannesson H."/>
        </authorList>
    </citation>
    <scope>NUCLEOTIDE SEQUENCE</scope>
    <source>
        <strain evidence="2">FGSC 1904</strain>
    </source>
</reference>
<dbReference type="AlphaFoldDB" id="A0AAE0P220"/>
<dbReference type="Proteomes" id="UP001281003">
    <property type="component" value="Unassembled WGS sequence"/>
</dbReference>
<keyword evidence="1" id="KW-1133">Transmembrane helix</keyword>
<sequence>MDRHHIRGIRSLGSGIPPAPLLVLHTIFYTLFAVSLVSFACGRKPIMVTSNRLVGIGRSFRTTGTVGLNTLSINVLLFDWFLTRLFLSKKRLSEAMGLGHPG</sequence>
<feature type="transmembrane region" description="Helical" evidence="1">
    <location>
        <begin position="60"/>
        <end position="82"/>
    </location>
</feature>
<organism evidence="2 3">
    <name type="scientific">Sordaria brevicollis</name>
    <dbReference type="NCBI Taxonomy" id="83679"/>
    <lineage>
        <taxon>Eukaryota</taxon>
        <taxon>Fungi</taxon>
        <taxon>Dikarya</taxon>
        <taxon>Ascomycota</taxon>
        <taxon>Pezizomycotina</taxon>
        <taxon>Sordariomycetes</taxon>
        <taxon>Sordariomycetidae</taxon>
        <taxon>Sordariales</taxon>
        <taxon>Sordariaceae</taxon>
        <taxon>Sordaria</taxon>
    </lineage>
</organism>
<comment type="caution">
    <text evidence="2">The sequence shown here is derived from an EMBL/GenBank/DDBJ whole genome shotgun (WGS) entry which is preliminary data.</text>
</comment>
<gene>
    <name evidence="2" type="ORF">B0T20DRAFT_69357</name>
</gene>
<evidence type="ECO:0000313" key="3">
    <source>
        <dbReference type="Proteomes" id="UP001281003"/>
    </source>
</evidence>
<proteinExistence type="predicted"/>
<protein>
    <submittedName>
        <fullName evidence="2">Uncharacterized protein</fullName>
    </submittedName>
</protein>
<feature type="transmembrane region" description="Helical" evidence="1">
    <location>
        <begin position="21"/>
        <end position="40"/>
    </location>
</feature>
<evidence type="ECO:0000256" key="1">
    <source>
        <dbReference type="SAM" id="Phobius"/>
    </source>
</evidence>
<dbReference type="EMBL" id="JAUTDP010000012">
    <property type="protein sequence ID" value="KAK3391933.1"/>
    <property type="molecule type" value="Genomic_DNA"/>
</dbReference>
<accession>A0AAE0P220</accession>
<keyword evidence="1" id="KW-0812">Transmembrane</keyword>
<keyword evidence="1" id="KW-0472">Membrane</keyword>
<reference evidence="2" key="2">
    <citation type="submission" date="2023-07" db="EMBL/GenBank/DDBJ databases">
        <authorList>
            <consortium name="Lawrence Berkeley National Laboratory"/>
            <person name="Haridas S."/>
            <person name="Hensen N."/>
            <person name="Bonometti L."/>
            <person name="Westerberg I."/>
            <person name="Brannstrom I.O."/>
            <person name="Guillou S."/>
            <person name="Cros-Aarteil S."/>
            <person name="Calhoun S."/>
            <person name="Kuo A."/>
            <person name="Mondo S."/>
            <person name="Pangilinan J."/>
            <person name="Riley R."/>
            <person name="LaButti K."/>
            <person name="Andreopoulos B."/>
            <person name="Lipzen A."/>
            <person name="Chen C."/>
            <person name="Yanf M."/>
            <person name="Daum C."/>
            <person name="Ng V."/>
            <person name="Clum A."/>
            <person name="Steindorff A."/>
            <person name="Ohm R."/>
            <person name="Martin F."/>
            <person name="Silar P."/>
            <person name="Natvig D."/>
            <person name="Lalanne C."/>
            <person name="Gautier V."/>
            <person name="Ament-velasquez S.L."/>
            <person name="Kruys A."/>
            <person name="Hutchinson M.I."/>
            <person name="Powell A.J."/>
            <person name="Barry K."/>
            <person name="Miller A.N."/>
            <person name="Grigoriev I.V."/>
            <person name="Debuchy R."/>
            <person name="Gladieux P."/>
            <person name="Thoren M.H."/>
            <person name="Johannesson H."/>
        </authorList>
    </citation>
    <scope>NUCLEOTIDE SEQUENCE</scope>
    <source>
        <strain evidence="2">FGSC 1904</strain>
    </source>
</reference>